<comment type="caution">
    <text evidence="1">The sequence shown here is derived from an EMBL/GenBank/DDBJ whole genome shotgun (WGS) entry which is preliminary data.</text>
</comment>
<name>A0A7C9BG30_9BACT</name>
<dbReference type="InterPro" id="IPR025631">
    <property type="entry name" value="Porin_10"/>
</dbReference>
<sequence>MLLLAFTPAGAQIRPGGITLPQGIPTQGGGGAAQQGGAVLDDSTQNLYGPNTALHFFEEDVLNNRDSARYRLDTTLTGIHRWSYVSRSWNHLVDLGNLGTATRPTFYQPHQQVGAQLGFRAFDPYAIQENEVKYYDTRSPLTEMTFISGGQGQNILRFGFNQNITPRLNLGFRVQRFTSNKLYGTFSTLKKEANLVQNWNFLFQGSYTSKNKKYTALAHYRHLNHSVKEQGGLLNVLDTADVGGKLYVYDGVARLSDKTRSWERRHVYHLYQQYRLANGFQLFQQGDMSFVKDRYEDADPQVGVDNGVYPPTRLDTSFTRQAIFYRLFDTKLGIKGTFSGFNYRAYYRPRIYSVRGEYNLTDSTTTNRYKNARFDNIVGVWLSYYLKDSSQHLIAEGEHLLGKDFLLRGELSTRWFKAGYQTSFWTPDLLMQRYISNHLVWDNNFKLTGANTIFGSIPVKVKGLEVIPEVQYHLVSNYVYYDTAAVARQLSGSFSLLRLGTTLNWQGEKFAFRGQGYYTINSNSRVLRIPSLFVSAEVTYDFVYAKALYVQLGLAAHYRSSYLADAYMPLTQQFYLQNDFLVDRYLVADAFASLRVKRVRLLLKMSHINEGLGVPGYYVTPRYLGMQRTFSFGVYWPLFD</sequence>
<dbReference type="Proteomes" id="UP000479293">
    <property type="component" value="Unassembled WGS sequence"/>
</dbReference>
<evidence type="ECO:0008006" key="3">
    <source>
        <dbReference type="Google" id="ProtNLM"/>
    </source>
</evidence>
<dbReference type="EMBL" id="WHLY01000002">
    <property type="protein sequence ID" value="MPR36896.1"/>
    <property type="molecule type" value="Genomic_DNA"/>
</dbReference>
<proteinExistence type="predicted"/>
<evidence type="ECO:0000313" key="2">
    <source>
        <dbReference type="Proteomes" id="UP000479293"/>
    </source>
</evidence>
<keyword evidence="2" id="KW-1185">Reference proteome</keyword>
<gene>
    <name evidence="1" type="ORF">GBK04_27080</name>
</gene>
<organism evidence="1 2">
    <name type="scientific">Salmonirosea aquatica</name>
    <dbReference type="NCBI Taxonomy" id="2654236"/>
    <lineage>
        <taxon>Bacteria</taxon>
        <taxon>Pseudomonadati</taxon>
        <taxon>Bacteroidota</taxon>
        <taxon>Cytophagia</taxon>
        <taxon>Cytophagales</taxon>
        <taxon>Spirosomataceae</taxon>
        <taxon>Salmonirosea</taxon>
    </lineage>
</organism>
<dbReference type="Pfam" id="PF14121">
    <property type="entry name" value="Porin_10"/>
    <property type="match status" value="1"/>
</dbReference>
<reference evidence="1 2" key="1">
    <citation type="submission" date="2019-10" db="EMBL/GenBank/DDBJ databases">
        <title>Draft Genome Sequence of Cytophagaceae sp. SJW1-29.</title>
        <authorList>
            <person name="Choi A."/>
        </authorList>
    </citation>
    <scope>NUCLEOTIDE SEQUENCE [LARGE SCALE GENOMIC DNA]</scope>
    <source>
        <strain evidence="1 2">SJW1-29</strain>
    </source>
</reference>
<evidence type="ECO:0000313" key="1">
    <source>
        <dbReference type="EMBL" id="MPR36896.1"/>
    </source>
</evidence>
<protein>
    <recommendedName>
        <fullName evidence="3">Porin</fullName>
    </recommendedName>
</protein>
<accession>A0A7C9BG30</accession>
<dbReference type="AlphaFoldDB" id="A0A7C9BG30"/>